<dbReference type="KEGG" id="daa:AKL17_0014"/>
<evidence type="ECO:0000259" key="2">
    <source>
        <dbReference type="SMART" id="SM00939"/>
    </source>
</evidence>
<dbReference type="Pfam" id="PF02129">
    <property type="entry name" value="Peptidase_S15"/>
    <property type="match status" value="1"/>
</dbReference>
<dbReference type="InterPro" id="IPR050585">
    <property type="entry name" value="Xaa-Pro_dipeptidyl-ppase/CocE"/>
</dbReference>
<dbReference type="RefSeq" id="WP_066808330.1">
    <property type="nucleotide sequence ID" value="NZ_CP012661.1"/>
</dbReference>
<dbReference type="NCBIfam" id="TIGR00976">
    <property type="entry name" value="CocE_NonD"/>
    <property type="match status" value="1"/>
</dbReference>
<dbReference type="InterPro" id="IPR008979">
    <property type="entry name" value="Galactose-bd-like_sf"/>
</dbReference>
<dbReference type="EMBL" id="CP012661">
    <property type="protein sequence ID" value="AMY67276.1"/>
    <property type="molecule type" value="Genomic_DNA"/>
</dbReference>
<dbReference type="InterPro" id="IPR029058">
    <property type="entry name" value="AB_hydrolase_fold"/>
</dbReference>
<dbReference type="Pfam" id="PF08530">
    <property type="entry name" value="PepX_C"/>
    <property type="match status" value="1"/>
</dbReference>
<dbReference type="SUPFAM" id="SSF53474">
    <property type="entry name" value="alpha/beta-Hydrolases"/>
    <property type="match status" value="1"/>
</dbReference>
<evidence type="ECO:0000256" key="1">
    <source>
        <dbReference type="ARBA" id="ARBA00022801"/>
    </source>
</evidence>
<gene>
    <name evidence="3" type="ORF">AKL17_0014</name>
</gene>
<dbReference type="STRING" id="1335048.AKL17_0014"/>
<dbReference type="GO" id="GO:0008239">
    <property type="term" value="F:dipeptidyl-peptidase activity"/>
    <property type="evidence" value="ECO:0007669"/>
    <property type="project" value="InterPro"/>
</dbReference>
<dbReference type="Gene3D" id="3.40.50.1820">
    <property type="entry name" value="alpha/beta hydrolase"/>
    <property type="match status" value="1"/>
</dbReference>
<keyword evidence="1" id="KW-0378">Hydrolase</keyword>
<dbReference type="InterPro" id="IPR000383">
    <property type="entry name" value="Xaa-Pro-like_dom"/>
</dbReference>
<dbReference type="InterPro" id="IPR005674">
    <property type="entry name" value="CocE/Ser_esterase"/>
</dbReference>
<evidence type="ECO:0000313" key="4">
    <source>
        <dbReference type="Proteomes" id="UP000076128"/>
    </source>
</evidence>
<name>A0A159YXY5_9RHOB</name>
<dbReference type="PANTHER" id="PTHR43056">
    <property type="entry name" value="PEPTIDASE S9 PROLYL OLIGOPEPTIDASE"/>
    <property type="match status" value="1"/>
</dbReference>
<protein>
    <submittedName>
        <fullName evidence="3">X-Pro dipeptidyl-peptidase family protein, putative</fullName>
    </submittedName>
</protein>
<dbReference type="OrthoDB" id="9806163at2"/>
<dbReference type="AlphaFoldDB" id="A0A159YXY5"/>
<dbReference type="InterPro" id="IPR013736">
    <property type="entry name" value="Xaa-Pro_dipept_C"/>
</dbReference>
<dbReference type="Proteomes" id="UP000076128">
    <property type="component" value="Chromosome"/>
</dbReference>
<dbReference type="SMART" id="SM00939">
    <property type="entry name" value="PepX_C"/>
    <property type="match status" value="1"/>
</dbReference>
<dbReference type="SUPFAM" id="SSF49785">
    <property type="entry name" value="Galactose-binding domain-like"/>
    <property type="match status" value="1"/>
</dbReference>
<reference evidence="3 4" key="1">
    <citation type="submission" date="2015-09" db="EMBL/GenBank/DDBJ databases">
        <title>Complete genome sequence of Defluviimonas alba cai42t isolated from an oilfield in Xinjiang.</title>
        <authorList>
            <person name="Geng S."/>
            <person name="Pan X."/>
            <person name="Wu X."/>
        </authorList>
    </citation>
    <scope>NUCLEOTIDE SEQUENCE [LARGE SCALE GENOMIC DNA]</scope>
    <source>
        <strain evidence="4">cai42</strain>
    </source>
</reference>
<proteinExistence type="predicted"/>
<evidence type="ECO:0000313" key="3">
    <source>
        <dbReference type="EMBL" id="AMY67276.1"/>
    </source>
</evidence>
<sequence length="668" mass="74451">MKTVTDFPHAVTEMPLVWIPLPDGTRLAARLWLPDDAATYPVPAILEYLPYRRRDGTAVRDQLTHPYLAGHGYACLRVDMRGNGDSDGLMADEYTAQELADGVEVIGWIARQPWCSGAVGMMGISWGGFNSLQVAALAPPALKAIITLCSTVDRYADDIHYKGGCMLGENLGWAGTMWSFSSRPPDPDQRPDDWRAVWLSRLENEPFLAETWFRHQRRDAYWRHGSVCEDYSAIRVAVMAVGGWGDSYKNAVPQLVENISAPVRGIIGPWIHKYPHFASPEPRIGFLQEALRWWDRHLKGLDSGDIDPAYAVYLLDGNRPATWYSHRPGHWVTELAWPRADTGSQHLSLGHSPQGHGTLGRGAPFEATLASPEHCGMDSGEFCAIFLGPEMPGDQRRDDALSACFDSAPMAQTDILGAPVLRLRLKSDQPVAHVVVRLNHVHPDGASTRITWGVLNLCHRNSHAEPQPMVPGEETEVEVRLDHTAYRLPEGHRLRVAVSSTYFPMIWPSPQPVTLTLTGGRLELPARPSGDSDEITFPEAEAAAPLMLEVIRPEAHSRRSETDQRSGRISLIIEDDFGEARDPTHGLTSGSVLRERWEICPDDPLSARAMTDWTQVIERDGLRLRTEARTELFADATDFHLSGRVEAWENDRLIYARDVSATVPRDHL</sequence>
<dbReference type="Gene3D" id="2.60.120.260">
    <property type="entry name" value="Galactose-binding domain-like"/>
    <property type="match status" value="1"/>
</dbReference>
<feature type="domain" description="Xaa-Pro dipeptidyl-peptidase C-terminal" evidence="2">
    <location>
        <begin position="291"/>
        <end position="546"/>
    </location>
</feature>
<accession>A0A159YXY5</accession>
<keyword evidence="4" id="KW-1185">Reference proteome</keyword>
<dbReference type="PANTHER" id="PTHR43056:SF10">
    <property type="entry name" value="COCE_NOND FAMILY, PUTATIVE (AFU_ORTHOLOGUE AFUA_7G00600)-RELATED"/>
    <property type="match status" value="1"/>
</dbReference>
<dbReference type="Gene3D" id="1.10.3020.10">
    <property type="entry name" value="alpha-amino acid ester hydrolase ( Helical cap domain)"/>
    <property type="match status" value="1"/>
</dbReference>
<dbReference type="PATRIC" id="fig|1335048.3.peg.15"/>
<organism evidence="3 4">
    <name type="scientific">Frigidibacter mobilis</name>
    <dbReference type="NCBI Taxonomy" id="1335048"/>
    <lineage>
        <taxon>Bacteria</taxon>
        <taxon>Pseudomonadati</taxon>
        <taxon>Pseudomonadota</taxon>
        <taxon>Alphaproteobacteria</taxon>
        <taxon>Rhodobacterales</taxon>
        <taxon>Paracoccaceae</taxon>
        <taxon>Frigidibacter</taxon>
    </lineage>
</organism>